<feature type="region of interest" description="Disordered" evidence="1">
    <location>
        <begin position="336"/>
        <end position="402"/>
    </location>
</feature>
<feature type="compositionally biased region" description="Basic and acidic residues" evidence="1">
    <location>
        <begin position="94"/>
        <end position="103"/>
    </location>
</feature>
<accession>A0A1B6MS10</accession>
<feature type="compositionally biased region" description="Polar residues" evidence="1">
    <location>
        <begin position="277"/>
        <end position="289"/>
    </location>
</feature>
<name>A0A1B6MS10_9HEMI</name>
<protein>
    <submittedName>
        <fullName evidence="2">Uncharacterized protein</fullName>
    </submittedName>
</protein>
<proteinExistence type="predicted"/>
<feature type="compositionally biased region" description="Polar residues" evidence="1">
    <location>
        <begin position="336"/>
        <end position="346"/>
    </location>
</feature>
<sequence>PECLETVRQIPPECLETVRQIPPECLETIRQIPPECEPVAAPQCAVEQYPDMPDFEAEYPPYCEADQQQGITRQMYERKKQIQLKLLQGDWKRKQVKAAREAARQPTPTAPKSPPRKKPAKSSVNVASSGYGSRPSKEAGGGTPKSVSKTPHGSGSARARIPIRPSPLAWCPPTDEAVAGPSYIHVPPVSSGQSPKIVRSKHAKKAQTAHKNLLLQMYRRNWKATQAMAASSAARAEDCEMEPAQSTVTTPVSQPRSLRPPQVSGSAGGRSIPTPRSIPQSTMRPQGSSFGYPGRQQGTLRPPTPVRSVRPSSADIDAQLAQGNVSISQTTIRQTTALIRPGSQQGPRGFTPRAGGSGIRPTRPTPADVDAELARGHVAQPQSATRGLRPPSKLQPPSRRNC</sequence>
<dbReference type="EMBL" id="GEBQ01001302">
    <property type="protein sequence ID" value="JAT38675.1"/>
    <property type="molecule type" value="Transcribed_RNA"/>
</dbReference>
<feature type="compositionally biased region" description="Polar residues" evidence="1">
    <location>
        <begin position="244"/>
        <end position="256"/>
    </location>
</feature>
<feature type="non-terminal residue" evidence="2">
    <location>
        <position position="1"/>
    </location>
</feature>
<feature type="region of interest" description="Disordered" evidence="1">
    <location>
        <begin position="182"/>
        <end position="208"/>
    </location>
</feature>
<feature type="compositionally biased region" description="Basic residues" evidence="1">
    <location>
        <begin position="198"/>
        <end position="208"/>
    </location>
</feature>
<reference evidence="2" key="1">
    <citation type="submission" date="2015-11" db="EMBL/GenBank/DDBJ databases">
        <title>De novo transcriptome assembly of four potential Pierce s Disease insect vectors from Arizona vineyards.</title>
        <authorList>
            <person name="Tassone E.E."/>
        </authorList>
    </citation>
    <scope>NUCLEOTIDE SEQUENCE</scope>
</reference>
<evidence type="ECO:0000256" key="1">
    <source>
        <dbReference type="SAM" id="MobiDB-lite"/>
    </source>
</evidence>
<gene>
    <name evidence="2" type="ORF">g.26311</name>
</gene>
<organism evidence="2">
    <name type="scientific">Graphocephala atropunctata</name>
    <dbReference type="NCBI Taxonomy" id="36148"/>
    <lineage>
        <taxon>Eukaryota</taxon>
        <taxon>Metazoa</taxon>
        <taxon>Ecdysozoa</taxon>
        <taxon>Arthropoda</taxon>
        <taxon>Hexapoda</taxon>
        <taxon>Insecta</taxon>
        <taxon>Pterygota</taxon>
        <taxon>Neoptera</taxon>
        <taxon>Paraneoptera</taxon>
        <taxon>Hemiptera</taxon>
        <taxon>Auchenorrhyncha</taxon>
        <taxon>Membracoidea</taxon>
        <taxon>Cicadellidae</taxon>
        <taxon>Cicadellinae</taxon>
        <taxon>Cicadellini</taxon>
        <taxon>Graphocephala</taxon>
    </lineage>
</organism>
<feature type="region of interest" description="Disordered" evidence="1">
    <location>
        <begin position="94"/>
        <end position="168"/>
    </location>
</feature>
<dbReference type="AlphaFoldDB" id="A0A1B6MS10"/>
<evidence type="ECO:0000313" key="2">
    <source>
        <dbReference type="EMBL" id="JAT38675.1"/>
    </source>
</evidence>
<feature type="region of interest" description="Disordered" evidence="1">
    <location>
        <begin position="234"/>
        <end position="312"/>
    </location>
</feature>